<organism evidence="1 2">
    <name type="scientific">Stentor coeruleus</name>
    <dbReference type="NCBI Taxonomy" id="5963"/>
    <lineage>
        <taxon>Eukaryota</taxon>
        <taxon>Sar</taxon>
        <taxon>Alveolata</taxon>
        <taxon>Ciliophora</taxon>
        <taxon>Postciliodesmatophora</taxon>
        <taxon>Heterotrichea</taxon>
        <taxon>Heterotrichida</taxon>
        <taxon>Stentoridae</taxon>
        <taxon>Stentor</taxon>
    </lineage>
</organism>
<protein>
    <submittedName>
        <fullName evidence="1">Uncharacterized protein</fullName>
    </submittedName>
</protein>
<dbReference type="Proteomes" id="UP000187209">
    <property type="component" value="Unassembled WGS sequence"/>
</dbReference>
<sequence>MGCGKSSNTQVSKIILKVKSNPENKITETLLSSEANMASIGEFKQIQEINEQLKDIKKHEEDKCQSFKCDDLIEESLSEL</sequence>
<keyword evidence="2" id="KW-1185">Reference proteome</keyword>
<gene>
    <name evidence="1" type="ORF">SteCoe_19771</name>
</gene>
<evidence type="ECO:0000313" key="1">
    <source>
        <dbReference type="EMBL" id="OMJ80043.1"/>
    </source>
</evidence>
<dbReference type="AlphaFoldDB" id="A0A1R2BT97"/>
<reference evidence="1 2" key="1">
    <citation type="submission" date="2016-11" db="EMBL/GenBank/DDBJ databases">
        <title>The macronuclear genome of Stentor coeruleus: a giant cell with tiny introns.</title>
        <authorList>
            <person name="Slabodnick M."/>
            <person name="Ruby J.G."/>
            <person name="Reiff S.B."/>
            <person name="Swart E.C."/>
            <person name="Gosai S."/>
            <person name="Prabakaran S."/>
            <person name="Witkowska E."/>
            <person name="Larue G.E."/>
            <person name="Fisher S."/>
            <person name="Freeman R.M."/>
            <person name="Gunawardena J."/>
            <person name="Chu W."/>
            <person name="Stover N.A."/>
            <person name="Gregory B.D."/>
            <person name="Nowacki M."/>
            <person name="Derisi J."/>
            <person name="Roy S.W."/>
            <person name="Marshall W.F."/>
            <person name="Sood P."/>
        </authorList>
    </citation>
    <scope>NUCLEOTIDE SEQUENCE [LARGE SCALE GENOMIC DNA]</scope>
    <source>
        <strain evidence="1">WM001</strain>
    </source>
</reference>
<comment type="caution">
    <text evidence="1">The sequence shown here is derived from an EMBL/GenBank/DDBJ whole genome shotgun (WGS) entry which is preliminary data.</text>
</comment>
<accession>A0A1R2BT97</accession>
<proteinExistence type="predicted"/>
<name>A0A1R2BT97_9CILI</name>
<dbReference type="EMBL" id="MPUH01000441">
    <property type="protein sequence ID" value="OMJ80043.1"/>
    <property type="molecule type" value="Genomic_DNA"/>
</dbReference>
<evidence type="ECO:0000313" key="2">
    <source>
        <dbReference type="Proteomes" id="UP000187209"/>
    </source>
</evidence>